<dbReference type="EMBL" id="JAEPES010000002">
    <property type="protein sequence ID" value="MBK4347286.1"/>
    <property type="molecule type" value="Genomic_DNA"/>
</dbReference>
<evidence type="ECO:0000313" key="3">
    <source>
        <dbReference type="EMBL" id="MBK4347286.1"/>
    </source>
</evidence>
<keyword evidence="2" id="KW-1133">Transmembrane helix</keyword>
<dbReference type="AlphaFoldDB" id="A0A934SII2"/>
<dbReference type="RefSeq" id="WP_200555647.1">
    <property type="nucleotide sequence ID" value="NZ_JAEPES010000002.1"/>
</dbReference>
<organism evidence="3 4">
    <name type="scientific">Lacisediminihabitans changchengi</name>
    <dbReference type="NCBI Taxonomy" id="2787634"/>
    <lineage>
        <taxon>Bacteria</taxon>
        <taxon>Bacillati</taxon>
        <taxon>Actinomycetota</taxon>
        <taxon>Actinomycetes</taxon>
        <taxon>Micrococcales</taxon>
        <taxon>Microbacteriaceae</taxon>
        <taxon>Lacisediminihabitans</taxon>
    </lineage>
</organism>
<feature type="transmembrane region" description="Helical" evidence="2">
    <location>
        <begin position="43"/>
        <end position="63"/>
    </location>
</feature>
<evidence type="ECO:0000256" key="1">
    <source>
        <dbReference type="SAM" id="MobiDB-lite"/>
    </source>
</evidence>
<keyword evidence="2" id="KW-0812">Transmembrane</keyword>
<proteinExistence type="predicted"/>
<comment type="caution">
    <text evidence="3">The sequence shown here is derived from an EMBL/GenBank/DDBJ whole genome shotgun (WGS) entry which is preliminary data.</text>
</comment>
<accession>A0A934SII2</accession>
<sequence>MAEPAQRPPRIVAELGRPETPSETAARKAESSRIHRSSQTLRNLVVALVASLAIVLFIVLVVVRPDGATRAPIDYRSVASQSQPTVSQTLAAPKLPSKWTANSASLETGADGIQAWSVGFITPTQQFIGLVQGIDANGSWLSDEVKKARSTGTVTIDGTVWTVYDRRSASDPGNYAYSLSTVIGASTVVLHGGGSTAEFRTLAAAISTQLGRDR</sequence>
<dbReference type="Proteomes" id="UP000636458">
    <property type="component" value="Unassembled WGS sequence"/>
</dbReference>
<evidence type="ECO:0000313" key="4">
    <source>
        <dbReference type="Proteomes" id="UP000636458"/>
    </source>
</evidence>
<name>A0A934SII2_9MICO</name>
<dbReference type="InterPro" id="IPR025339">
    <property type="entry name" value="DUF4245"/>
</dbReference>
<keyword evidence="2" id="KW-0472">Membrane</keyword>
<gene>
    <name evidence="3" type="ORF">IV501_06535</name>
</gene>
<keyword evidence="4" id="KW-1185">Reference proteome</keyword>
<feature type="region of interest" description="Disordered" evidence="1">
    <location>
        <begin position="1"/>
        <end position="32"/>
    </location>
</feature>
<protein>
    <submittedName>
        <fullName evidence="3">DUF4245 domain-containing protein</fullName>
    </submittedName>
</protein>
<evidence type="ECO:0000256" key="2">
    <source>
        <dbReference type="SAM" id="Phobius"/>
    </source>
</evidence>
<reference evidence="3" key="1">
    <citation type="submission" date="2021-01" db="EMBL/GenBank/DDBJ databases">
        <title>Lacisediminihabitans sp. nov. strain G11-30, isolated from Antarctic Soil.</title>
        <authorList>
            <person name="Li J."/>
        </authorList>
    </citation>
    <scope>NUCLEOTIDE SEQUENCE</scope>
    <source>
        <strain evidence="3">G11-30</strain>
    </source>
</reference>
<dbReference type="Pfam" id="PF14030">
    <property type="entry name" value="DUF4245"/>
    <property type="match status" value="1"/>
</dbReference>